<feature type="compositionally biased region" description="Basic residues" evidence="1">
    <location>
        <begin position="92"/>
        <end position="103"/>
    </location>
</feature>
<proteinExistence type="predicted"/>
<comment type="caution">
    <text evidence="2">The sequence shown here is derived from an EMBL/GenBank/DDBJ whole genome shotgun (WGS) entry which is preliminary data.</text>
</comment>
<keyword evidence="3" id="KW-1185">Reference proteome</keyword>
<evidence type="ECO:0000313" key="3">
    <source>
        <dbReference type="Proteomes" id="UP001305779"/>
    </source>
</evidence>
<evidence type="ECO:0000313" key="2">
    <source>
        <dbReference type="EMBL" id="KAK4495103.1"/>
    </source>
</evidence>
<protein>
    <submittedName>
        <fullName evidence="2">Uncharacterized protein</fullName>
    </submittedName>
</protein>
<organism evidence="2 3">
    <name type="scientific">Zasmidium cellare</name>
    <name type="common">Wine cellar mold</name>
    <name type="synonym">Racodium cellare</name>
    <dbReference type="NCBI Taxonomy" id="395010"/>
    <lineage>
        <taxon>Eukaryota</taxon>
        <taxon>Fungi</taxon>
        <taxon>Dikarya</taxon>
        <taxon>Ascomycota</taxon>
        <taxon>Pezizomycotina</taxon>
        <taxon>Dothideomycetes</taxon>
        <taxon>Dothideomycetidae</taxon>
        <taxon>Mycosphaerellales</taxon>
        <taxon>Mycosphaerellaceae</taxon>
        <taxon>Zasmidium</taxon>
    </lineage>
</organism>
<feature type="region of interest" description="Disordered" evidence="1">
    <location>
        <begin position="1"/>
        <end position="123"/>
    </location>
</feature>
<accession>A0ABR0E1S6</accession>
<name>A0ABR0E1S6_ZASCE</name>
<feature type="compositionally biased region" description="Low complexity" evidence="1">
    <location>
        <begin position="53"/>
        <end position="68"/>
    </location>
</feature>
<reference evidence="2 3" key="1">
    <citation type="journal article" date="2023" name="G3 (Bethesda)">
        <title>A chromosome-level genome assembly of Zasmidium syzygii isolated from banana leaves.</title>
        <authorList>
            <person name="van Westerhoven A.C."/>
            <person name="Mehrabi R."/>
            <person name="Talebi R."/>
            <person name="Steentjes M.B.F."/>
            <person name="Corcolon B."/>
            <person name="Chong P.A."/>
            <person name="Kema G.H.J."/>
            <person name="Seidl M.F."/>
        </authorList>
    </citation>
    <scope>NUCLEOTIDE SEQUENCE [LARGE SCALE GENOMIC DNA]</scope>
    <source>
        <strain evidence="2 3">P124</strain>
    </source>
</reference>
<dbReference type="Proteomes" id="UP001305779">
    <property type="component" value="Unassembled WGS sequence"/>
</dbReference>
<dbReference type="EMBL" id="JAXOVC010000012">
    <property type="protein sequence ID" value="KAK4495103.1"/>
    <property type="molecule type" value="Genomic_DNA"/>
</dbReference>
<evidence type="ECO:0000256" key="1">
    <source>
        <dbReference type="SAM" id="MobiDB-lite"/>
    </source>
</evidence>
<gene>
    <name evidence="2" type="ORF">PRZ48_013430</name>
</gene>
<sequence>MAGKPALRPMTQRKTRGQSARDAMDKARSQLINTSTQPTEDDPSQAATPLNASTPTKSKQKSTPSSTPKSKKRKSRTAGYGDESDSDYRAHTSSRKSSRRTRRASFESDPDGDYGGSMTPTRKMTRPVLSRHSYRKLISAANGEEDVDEEDEREDLCLEKCPFYENEAMIECDRIECGRKFHLGLQTIEADGRTKHIDTRFHYIRQRIAAGKINVEWAPTERHLTDGLTKALDRYKYERVVQQLGLIE</sequence>